<dbReference type="EMBL" id="CP029554">
    <property type="protein sequence ID" value="AXE35174.1"/>
    <property type="molecule type" value="Genomic_DNA"/>
</dbReference>
<proteinExistence type="predicted"/>
<evidence type="ECO:0000259" key="1">
    <source>
        <dbReference type="Pfam" id="PF03781"/>
    </source>
</evidence>
<dbReference type="GO" id="GO:0004674">
    <property type="term" value="F:protein serine/threonine kinase activity"/>
    <property type="evidence" value="ECO:0007669"/>
    <property type="project" value="UniProtKB-KW"/>
</dbReference>
<dbReference type="InterPro" id="IPR051043">
    <property type="entry name" value="Sulfatase_Mod_Factor_Kinase"/>
</dbReference>
<dbReference type="Pfam" id="PF03781">
    <property type="entry name" value="FGE-sulfatase"/>
    <property type="match status" value="1"/>
</dbReference>
<feature type="domain" description="Sulfatase-modifying factor enzyme-like" evidence="1">
    <location>
        <begin position="90"/>
        <end position="339"/>
    </location>
</feature>
<dbReference type="InterPro" id="IPR016187">
    <property type="entry name" value="CTDL_fold"/>
</dbReference>
<dbReference type="GO" id="GO:0120147">
    <property type="term" value="F:formylglycine-generating oxidase activity"/>
    <property type="evidence" value="ECO:0007669"/>
    <property type="project" value="TreeGrafter"/>
</dbReference>
<dbReference type="AlphaFoldDB" id="A0A344UIS6"/>
<protein>
    <submittedName>
        <fullName evidence="2">Serine/threonine protein kinase</fullName>
    </submittedName>
</protein>
<gene>
    <name evidence="2" type="ORF">DK843_13275</name>
</gene>
<evidence type="ECO:0000313" key="2">
    <source>
        <dbReference type="EMBL" id="AXE35174.1"/>
    </source>
</evidence>
<dbReference type="PANTHER" id="PTHR23150:SF35">
    <property type="entry name" value="BLL6746 PROTEIN"/>
    <property type="match status" value="1"/>
</dbReference>
<dbReference type="Proteomes" id="UP000252038">
    <property type="component" value="Chromosome"/>
</dbReference>
<dbReference type="KEGG" id="chrb:DK843_13275"/>
<dbReference type="Gene3D" id="3.90.1580.10">
    <property type="entry name" value="paralog of FGE (formylglycine-generating enzyme)"/>
    <property type="match status" value="1"/>
</dbReference>
<sequence>MSAIYRQVLLAGLNTRDTKPPGSATERTCPRNGCATLCTALSRPAERYNGRMPHTLPTVKPRRLSCAHHLPLFCLLALSGLNAPAMADALPRMIDIPAGEWQTDACPGWKEGRVCDPEKYLRQTLQIAPFQLSATTVTFSQWDACVADGGCQEPDTGWAYQTRPNQPPCQADGPCNYPYDEGWGRGDRPVIHVSWKDAQRYVDWLSQKTGQRYRLPTSEEWEYAAAAGSRARFAWGAKLGKNRTNCNGCGSRWDGKETAPVASFAPNRFGLYDMVGNVSEWVSTCVPIRSKRGEDNQTCMGYLYRGGAWSYDAKSVGIDTYNWIYPDFRANYIGFRVAR</sequence>
<dbReference type="InterPro" id="IPR005532">
    <property type="entry name" value="SUMF_dom"/>
</dbReference>
<dbReference type="InterPro" id="IPR042095">
    <property type="entry name" value="SUMF_sf"/>
</dbReference>
<dbReference type="SUPFAM" id="SSF56436">
    <property type="entry name" value="C-type lectin-like"/>
    <property type="match status" value="1"/>
</dbReference>
<dbReference type="PANTHER" id="PTHR23150">
    <property type="entry name" value="SULFATASE MODIFYING FACTOR 1, 2"/>
    <property type="match status" value="1"/>
</dbReference>
<keyword evidence="2" id="KW-0723">Serine/threonine-protein kinase</keyword>
<accession>A0A344UIS6</accession>
<evidence type="ECO:0000313" key="3">
    <source>
        <dbReference type="Proteomes" id="UP000252038"/>
    </source>
</evidence>
<organism evidence="2 3">
    <name type="scientific">Chromobacterium phragmitis</name>
    <dbReference type="NCBI Taxonomy" id="2202141"/>
    <lineage>
        <taxon>Bacteria</taxon>
        <taxon>Pseudomonadati</taxon>
        <taxon>Pseudomonadota</taxon>
        <taxon>Betaproteobacteria</taxon>
        <taxon>Neisseriales</taxon>
        <taxon>Chromobacteriaceae</taxon>
        <taxon>Chromobacterium</taxon>
    </lineage>
</organism>
<reference evidence="2 3" key="1">
    <citation type="submission" date="2018-05" db="EMBL/GenBank/DDBJ databases">
        <title>Genome sequencing, assembly and analysis of the novel insecticidal bacterium, Chromobacterium phragmitis.</title>
        <authorList>
            <person name="Sparks M.E."/>
            <person name="Blackburn M.B."/>
            <person name="Gundersen-Rindal D.E."/>
        </authorList>
    </citation>
    <scope>NUCLEOTIDE SEQUENCE [LARGE SCALE GENOMIC DNA]</scope>
    <source>
        <strain evidence="2">IIBBL 274-1</strain>
    </source>
</reference>
<name>A0A344UIS6_9NEIS</name>
<keyword evidence="2" id="KW-0808">Transferase</keyword>
<keyword evidence="2" id="KW-0418">Kinase</keyword>